<sequence length="249" mass="27753">MTPQRTTTIGTAFALGAAVGAAAVAGRTLATLVRASAGHPWRHRVLDLASKVLQRKFPVEAMSTYLDGIHMYADETGRQVEAAHFCTHLEHDFHQCVIFDRNGPGARLIGIEYIISAERFRTLPTEEHRLWHSHDYEVTSGLLTAPGVPGVAERAYFRDLVSTYGKTFHTWEVDRDDFPYGLPKLMMGFTADGQARDELIAARDRRIGVSTEKNRRRRRRISAPEVVPGANSWESGRVVQVGAREVDVS</sequence>
<name>A0A939QGR8_9MICO</name>
<evidence type="ECO:0000313" key="2">
    <source>
        <dbReference type="Proteomes" id="UP000668403"/>
    </source>
</evidence>
<gene>
    <name evidence="1" type="ORF">J4H85_11225</name>
</gene>
<evidence type="ECO:0000313" key="1">
    <source>
        <dbReference type="EMBL" id="MBO2990565.1"/>
    </source>
</evidence>
<dbReference type="InterPro" id="IPR010686">
    <property type="entry name" value="OBAP-like"/>
</dbReference>
<dbReference type="Pfam" id="PF06884">
    <property type="entry name" value="DUF1264"/>
    <property type="match status" value="1"/>
</dbReference>
<dbReference type="Proteomes" id="UP000668403">
    <property type="component" value="Unassembled WGS sequence"/>
</dbReference>
<dbReference type="PANTHER" id="PTHR31360">
    <property type="match status" value="1"/>
</dbReference>
<comment type="caution">
    <text evidence="1">The sequence shown here is derived from an EMBL/GenBank/DDBJ whole genome shotgun (WGS) entry which is preliminary data.</text>
</comment>
<reference evidence="1" key="1">
    <citation type="submission" date="2021-03" db="EMBL/GenBank/DDBJ databases">
        <title>Leucobacter chromiisoli sp. nov., isolated from chromium-containing soil of chemical plant.</title>
        <authorList>
            <person name="Xu Z."/>
        </authorList>
    </citation>
    <scope>NUCLEOTIDE SEQUENCE</scope>
    <source>
        <strain evidence="1">K 70/01</strain>
    </source>
</reference>
<proteinExistence type="predicted"/>
<dbReference type="RefSeq" id="WP_208239661.1">
    <property type="nucleotide sequence ID" value="NZ_BAAAQU010000002.1"/>
</dbReference>
<organism evidence="1 2">
    <name type="scientific">Leucobacter tardus</name>
    <dbReference type="NCBI Taxonomy" id="501483"/>
    <lineage>
        <taxon>Bacteria</taxon>
        <taxon>Bacillati</taxon>
        <taxon>Actinomycetota</taxon>
        <taxon>Actinomycetes</taxon>
        <taxon>Micrococcales</taxon>
        <taxon>Microbacteriaceae</taxon>
        <taxon>Leucobacter</taxon>
    </lineage>
</organism>
<keyword evidence="2" id="KW-1185">Reference proteome</keyword>
<protein>
    <submittedName>
        <fullName evidence="1">OBAP family protein</fullName>
    </submittedName>
</protein>
<dbReference type="EMBL" id="JAGFBF010000005">
    <property type="protein sequence ID" value="MBO2990565.1"/>
    <property type="molecule type" value="Genomic_DNA"/>
</dbReference>
<dbReference type="PANTHER" id="PTHR31360:SF0">
    <property type="entry name" value="OIL BODY-ASSOCIATED PROTEIN 1B"/>
    <property type="match status" value="1"/>
</dbReference>
<accession>A0A939QGR8</accession>
<dbReference type="AlphaFoldDB" id="A0A939QGR8"/>